<dbReference type="InterPro" id="IPR015942">
    <property type="entry name" value="Asp/Glu/hydantoin_racemase"/>
</dbReference>
<sequence length="206" mass="21183">MRILYLNPNSTAAMTDSMAQVAREAAPGQEILAWTNAGGPPAIQGPQDGDRVVPQLLAMLPAAREAGAEAIVIGCFDDTGLAEMRAAAHCPVIGIGQAAYHMAALRAGRFAVVTTLEVSRPVIEANIRDQGFAEICSAVIASGIPVLEVEAGAPAMLERLAECARKTAAPAVVLGCAGMARHRARLEARAGRPLIDGVAAAARQAG</sequence>
<dbReference type="Pfam" id="PF01177">
    <property type="entry name" value="Asp_Glu_race"/>
    <property type="match status" value="1"/>
</dbReference>
<dbReference type="PANTHER" id="PTHR28047:SF5">
    <property type="entry name" value="PROTEIN DCG1"/>
    <property type="match status" value="1"/>
</dbReference>
<dbReference type="AlphaFoldDB" id="A0A8J6YYZ5"/>
<dbReference type="EMBL" id="JACVXA010000022">
    <property type="protein sequence ID" value="MBE3638378.1"/>
    <property type="molecule type" value="Genomic_DNA"/>
</dbReference>
<evidence type="ECO:0000256" key="1">
    <source>
        <dbReference type="ARBA" id="ARBA00038414"/>
    </source>
</evidence>
<evidence type="ECO:0000313" key="2">
    <source>
        <dbReference type="EMBL" id="MBE3638378.1"/>
    </source>
</evidence>
<protein>
    <submittedName>
        <fullName evidence="2">Aspartate/glutamate racemase family protein</fullName>
    </submittedName>
</protein>
<dbReference type="InterPro" id="IPR052186">
    <property type="entry name" value="Hydantoin_racemase-like"/>
</dbReference>
<dbReference type="GO" id="GO:0047661">
    <property type="term" value="F:amino-acid racemase activity"/>
    <property type="evidence" value="ECO:0007669"/>
    <property type="project" value="InterPro"/>
</dbReference>
<gene>
    <name evidence="2" type="ORF">ICN82_09215</name>
</gene>
<dbReference type="InterPro" id="IPR053714">
    <property type="entry name" value="Iso_Racemase_Enz_sf"/>
</dbReference>
<dbReference type="Gene3D" id="3.40.50.12500">
    <property type="match status" value="1"/>
</dbReference>
<dbReference type="RefSeq" id="WP_193181926.1">
    <property type="nucleotide sequence ID" value="NZ_JACVXA010000022.1"/>
</dbReference>
<keyword evidence="3" id="KW-1185">Reference proteome</keyword>
<accession>A0A8J6YYZ5</accession>
<name>A0A8J6YYZ5_9RHOB</name>
<reference evidence="2" key="1">
    <citation type="submission" date="2020-09" db="EMBL/GenBank/DDBJ databases">
        <title>A novel bacterium of genus Mangrovicoccus, isolated from South China Sea.</title>
        <authorList>
            <person name="Huang H."/>
            <person name="Mo K."/>
            <person name="Hu Y."/>
        </authorList>
    </citation>
    <scope>NUCLEOTIDE SEQUENCE</scope>
    <source>
        <strain evidence="2">HB182678</strain>
    </source>
</reference>
<organism evidence="2 3">
    <name type="scientific">Mangrovicoccus algicola</name>
    <dbReference type="NCBI Taxonomy" id="2771008"/>
    <lineage>
        <taxon>Bacteria</taxon>
        <taxon>Pseudomonadati</taxon>
        <taxon>Pseudomonadota</taxon>
        <taxon>Alphaproteobacteria</taxon>
        <taxon>Rhodobacterales</taxon>
        <taxon>Paracoccaceae</taxon>
        <taxon>Mangrovicoccus</taxon>
    </lineage>
</organism>
<dbReference type="Proteomes" id="UP000609121">
    <property type="component" value="Unassembled WGS sequence"/>
</dbReference>
<evidence type="ECO:0000313" key="3">
    <source>
        <dbReference type="Proteomes" id="UP000609121"/>
    </source>
</evidence>
<feature type="non-terminal residue" evidence="2">
    <location>
        <position position="206"/>
    </location>
</feature>
<comment type="similarity">
    <text evidence="1">Belongs to the HyuE racemase family.</text>
</comment>
<dbReference type="PANTHER" id="PTHR28047">
    <property type="entry name" value="PROTEIN DCG1"/>
    <property type="match status" value="1"/>
</dbReference>
<proteinExistence type="inferred from homology"/>
<comment type="caution">
    <text evidence="2">The sequence shown here is derived from an EMBL/GenBank/DDBJ whole genome shotgun (WGS) entry which is preliminary data.</text>
</comment>